<organism evidence="1">
    <name type="scientific">Streptomyces sp. R21</name>
    <dbReference type="NCBI Taxonomy" id="3238627"/>
    <lineage>
        <taxon>Bacteria</taxon>
        <taxon>Bacillati</taxon>
        <taxon>Actinomycetota</taxon>
        <taxon>Actinomycetes</taxon>
        <taxon>Kitasatosporales</taxon>
        <taxon>Streptomycetaceae</taxon>
        <taxon>Streptomyces</taxon>
    </lineage>
</organism>
<dbReference type="EMBL" id="CP163435">
    <property type="protein sequence ID" value="XDQ23354.1"/>
    <property type="molecule type" value="Genomic_DNA"/>
</dbReference>
<accession>A0AB39NZ43</accession>
<gene>
    <name evidence="1" type="ORF">AB5J56_00825</name>
</gene>
<sequence>MGEGIDLSVVDALLEPSLDQRLRHHGQEMAVDVARNTVSSRVRTAAAAVCARTVQVVAAAVSSEPFSITPKTRGGMILSSPVRLATRRVPVRR</sequence>
<dbReference type="RefSeq" id="WP_369229000.1">
    <property type="nucleotide sequence ID" value="NZ_CP163435.1"/>
</dbReference>
<evidence type="ECO:0000313" key="1">
    <source>
        <dbReference type="EMBL" id="XDQ23354.1"/>
    </source>
</evidence>
<dbReference type="AlphaFoldDB" id="A0AB39NZ43"/>
<protein>
    <submittedName>
        <fullName evidence="1">Uncharacterized protein</fullName>
    </submittedName>
</protein>
<name>A0AB39NZ43_9ACTN</name>
<reference evidence="1" key="1">
    <citation type="submission" date="2024-07" db="EMBL/GenBank/DDBJ databases">
        <authorList>
            <person name="Yu S.T."/>
        </authorList>
    </citation>
    <scope>NUCLEOTIDE SEQUENCE</scope>
    <source>
        <strain evidence="1">R21</strain>
    </source>
</reference>
<proteinExistence type="predicted"/>